<dbReference type="GO" id="GO:0003824">
    <property type="term" value="F:catalytic activity"/>
    <property type="evidence" value="ECO:0007669"/>
    <property type="project" value="UniProtKB-ARBA"/>
</dbReference>
<dbReference type="eggNOG" id="COG2267">
    <property type="taxonomic scope" value="Bacteria"/>
</dbReference>
<keyword evidence="3" id="KW-1185">Reference proteome</keyword>
<sequence>MPRFRATDGVEISYRCWEQDSELPLVLLHHGFGASGRTNWEALGIVRKLVESGRRVATIDARGHGDSDKPHDPAYYGEPRMAEDVVTLLDVLAEPAVDLVGYSMGSIVALLTAARDRRVRRLVVGGVGAGAVELGGVDTRVIPAEALVEALRSDDPASLAGSPAAPFRVFADAIGADRAALAAQAASVHARPIPLNRIEAPTLVLTGDDDPLAARPEVLAGALRTAMVRRVPGNHMSALRAPGFTTELIDFLNAAETPASVAS</sequence>
<dbReference type="InterPro" id="IPR029058">
    <property type="entry name" value="AB_hydrolase_fold"/>
</dbReference>
<evidence type="ECO:0000313" key="3">
    <source>
        <dbReference type="Proteomes" id="UP000005087"/>
    </source>
</evidence>
<evidence type="ECO:0000259" key="1">
    <source>
        <dbReference type="Pfam" id="PF00561"/>
    </source>
</evidence>
<reference evidence="3" key="2">
    <citation type="submission" date="2012-01" db="EMBL/GenBank/DDBJ databases">
        <title>Noncontiguous Finished sequence of chromosome of Saccharomonospora glauca K62.</title>
        <authorList>
            <consortium name="US DOE Joint Genome Institute"/>
            <person name="Lucas S."/>
            <person name="Han J."/>
            <person name="Lapidus A."/>
            <person name="Cheng J.-F."/>
            <person name="Goodwin L."/>
            <person name="Pitluck S."/>
            <person name="Peters L."/>
            <person name="Mikhailova N."/>
            <person name="Held B."/>
            <person name="Detter J.C."/>
            <person name="Han C."/>
            <person name="Tapia R."/>
            <person name="Land M."/>
            <person name="Hauser L."/>
            <person name="Kyrpides N."/>
            <person name="Ivanova N."/>
            <person name="Pagani I."/>
            <person name="Brambilla E.-M."/>
            <person name="Klenk H.-P."/>
            <person name="Woyke T."/>
        </authorList>
    </citation>
    <scope>NUCLEOTIDE SEQUENCE [LARGE SCALE GENOMIC DNA]</scope>
    <source>
        <strain evidence="3">K62</strain>
    </source>
</reference>
<dbReference type="PANTHER" id="PTHR43194">
    <property type="entry name" value="HYDROLASE ALPHA/BETA FOLD FAMILY"/>
    <property type="match status" value="1"/>
</dbReference>
<dbReference type="AlphaFoldDB" id="I1D2I4"/>
<dbReference type="PRINTS" id="PR00111">
    <property type="entry name" value="ABHYDROLASE"/>
</dbReference>
<reference evidence="2 3" key="1">
    <citation type="submission" date="2011-09" db="EMBL/GenBank/DDBJ databases">
        <authorList>
            <consortium name="US DOE Joint Genome Institute (JGI-PGF)"/>
            <person name="Lucas S."/>
            <person name="Han J."/>
            <person name="Lapidus A."/>
            <person name="Cheng J.-F."/>
            <person name="Goodwin L."/>
            <person name="Pitluck S."/>
            <person name="Peters L."/>
            <person name="Land M.L."/>
            <person name="Hauser L."/>
            <person name="Brambilla E."/>
            <person name="Klenk H.-P."/>
            <person name="Woyke T.J."/>
        </authorList>
    </citation>
    <scope>NUCLEOTIDE SEQUENCE [LARGE SCALE GENOMIC DNA]</scope>
    <source>
        <strain evidence="2 3">K62</strain>
    </source>
</reference>
<gene>
    <name evidence="2" type="ORF">SacglDRAFT_02261</name>
</gene>
<feature type="domain" description="AB hydrolase-1" evidence="1">
    <location>
        <begin position="24"/>
        <end position="123"/>
    </location>
</feature>
<evidence type="ECO:0000313" key="2">
    <source>
        <dbReference type="EMBL" id="EIE99158.1"/>
    </source>
</evidence>
<dbReference type="PANTHER" id="PTHR43194:SF2">
    <property type="entry name" value="PEROXISOMAL MEMBRANE PROTEIN LPX1"/>
    <property type="match status" value="1"/>
</dbReference>
<dbReference type="HOGENOM" id="CLU_020336_50_5_11"/>
<name>I1D2I4_9PSEU</name>
<dbReference type="Pfam" id="PF00561">
    <property type="entry name" value="Abhydrolase_1"/>
    <property type="match status" value="1"/>
</dbReference>
<dbReference type="Gene3D" id="3.40.50.1820">
    <property type="entry name" value="alpha/beta hydrolase"/>
    <property type="match status" value="1"/>
</dbReference>
<proteinExistence type="predicted"/>
<dbReference type="EMBL" id="CM001484">
    <property type="protein sequence ID" value="EIE99158.1"/>
    <property type="molecule type" value="Genomic_DNA"/>
</dbReference>
<protein>
    <submittedName>
        <fullName evidence="2">Lysophospholipase</fullName>
    </submittedName>
</protein>
<dbReference type="OrthoDB" id="9804819at2"/>
<dbReference type="STRING" id="928724.SacglDRAFT_02261"/>
<dbReference type="RefSeq" id="WP_005464553.1">
    <property type="nucleotide sequence ID" value="NZ_CM001484.1"/>
</dbReference>
<dbReference type="SUPFAM" id="SSF53474">
    <property type="entry name" value="alpha/beta-Hydrolases"/>
    <property type="match status" value="1"/>
</dbReference>
<dbReference type="InterPro" id="IPR000073">
    <property type="entry name" value="AB_hydrolase_1"/>
</dbReference>
<dbReference type="Proteomes" id="UP000005087">
    <property type="component" value="Chromosome"/>
</dbReference>
<organism evidence="2 3">
    <name type="scientific">Saccharomonospora glauca K62</name>
    <dbReference type="NCBI Taxonomy" id="928724"/>
    <lineage>
        <taxon>Bacteria</taxon>
        <taxon>Bacillati</taxon>
        <taxon>Actinomycetota</taxon>
        <taxon>Actinomycetes</taxon>
        <taxon>Pseudonocardiales</taxon>
        <taxon>Pseudonocardiaceae</taxon>
        <taxon>Saccharomonospora</taxon>
    </lineage>
</organism>
<dbReference type="InterPro" id="IPR050228">
    <property type="entry name" value="Carboxylesterase_BioH"/>
</dbReference>
<accession>I1D2I4</accession>